<dbReference type="SUPFAM" id="SSF52218">
    <property type="entry name" value="Flavoproteins"/>
    <property type="match status" value="1"/>
</dbReference>
<feature type="domain" description="Flavodoxin-like" evidence="2">
    <location>
        <begin position="80"/>
        <end position="222"/>
    </location>
</feature>
<dbReference type="AlphaFoldDB" id="A0A375I3N5"/>
<feature type="compositionally biased region" description="Polar residues" evidence="1">
    <location>
        <begin position="37"/>
        <end position="52"/>
    </location>
</feature>
<dbReference type="InterPro" id="IPR029039">
    <property type="entry name" value="Flavoprotein-like_sf"/>
</dbReference>
<gene>
    <name evidence="3" type="ORF">PROPJV5_0854</name>
</gene>
<evidence type="ECO:0000256" key="1">
    <source>
        <dbReference type="SAM" id="MobiDB-lite"/>
    </source>
</evidence>
<evidence type="ECO:0000259" key="2">
    <source>
        <dbReference type="Pfam" id="PF12682"/>
    </source>
</evidence>
<dbReference type="GO" id="GO:0010181">
    <property type="term" value="F:FMN binding"/>
    <property type="evidence" value="ECO:0007669"/>
    <property type="project" value="InterPro"/>
</dbReference>
<dbReference type="InterPro" id="IPR008254">
    <property type="entry name" value="Flavodoxin/NO_synth"/>
</dbReference>
<dbReference type="Pfam" id="PF12682">
    <property type="entry name" value="Flavodoxin_4"/>
    <property type="match status" value="1"/>
</dbReference>
<feature type="region of interest" description="Disordered" evidence="1">
    <location>
        <begin position="32"/>
        <end position="56"/>
    </location>
</feature>
<dbReference type="Proteomes" id="UP000265962">
    <property type="component" value="Unassembled WGS sequence"/>
</dbReference>
<proteinExistence type="predicted"/>
<accession>A0A375I3N5</accession>
<dbReference type="EMBL" id="OMOH01000003">
    <property type="protein sequence ID" value="SPF67900.1"/>
    <property type="molecule type" value="Genomic_DNA"/>
</dbReference>
<keyword evidence="4" id="KW-1185">Reference proteome</keyword>
<dbReference type="PANTHER" id="PTHR39201">
    <property type="entry name" value="EXPORTED PROTEIN-RELATED"/>
    <property type="match status" value="1"/>
</dbReference>
<dbReference type="RefSeq" id="WP_119715108.1">
    <property type="nucleotide sequence ID" value="NZ_OMOH01000003.1"/>
</dbReference>
<dbReference type="OrthoDB" id="9806505at2"/>
<organism evidence="3 4">
    <name type="scientific">Propionibacterium ruminifibrarum</name>
    <dbReference type="NCBI Taxonomy" id="1962131"/>
    <lineage>
        <taxon>Bacteria</taxon>
        <taxon>Bacillati</taxon>
        <taxon>Actinomycetota</taxon>
        <taxon>Actinomycetes</taxon>
        <taxon>Propionibacteriales</taxon>
        <taxon>Propionibacteriaceae</taxon>
        <taxon>Propionibacterium</taxon>
    </lineage>
</organism>
<reference evidence="4" key="1">
    <citation type="submission" date="2018-02" db="EMBL/GenBank/DDBJ databases">
        <authorList>
            <person name="Hornung B."/>
        </authorList>
    </citation>
    <scope>NUCLEOTIDE SEQUENCE [LARGE SCALE GENOMIC DNA]</scope>
</reference>
<name>A0A375I3N5_9ACTN</name>
<evidence type="ECO:0000313" key="3">
    <source>
        <dbReference type="EMBL" id="SPF67900.1"/>
    </source>
</evidence>
<protein>
    <submittedName>
        <fullName evidence="3">Flavodoxin/nitric oxide synthase</fullName>
    </submittedName>
</protein>
<evidence type="ECO:0000313" key="4">
    <source>
        <dbReference type="Proteomes" id="UP000265962"/>
    </source>
</evidence>
<sequence>MKRTRIITLVAVLAVLAAALLGYDLLRRGSDAASPARGQSDSGAAESANPSAAGSDAGDSKILIVYFSRTEGVYDGPLDVGHTKVVADFIQARTGADEYEIVPATDYPTDYQSTTEIAQAEQNEDARPAIANPLPDVADYDTVFIGAPIWWGEYPMIVRTFMDGVDLNGKTLVPFTTHEGSGLGTTQSQLAAQYPDATVLDGLGVRGGEAESSRPDVDEWLEGLGF</sequence>
<dbReference type="PANTHER" id="PTHR39201:SF1">
    <property type="entry name" value="FLAVODOXIN-LIKE DOMAIN-CONTAINING PROTEIN"/>
    <property type="match status" value="1"/>
</dbReference>
<dbReference type="Gene3D" id="3.40.50.360">
    <property type="match status" value="1"/>
</dbReference>